<evidence type="ECO:0000313" key="8">
    <source>
        <dbReference type="Proteomes" id="UP000473014"/>
    </source>
</evidence>
<dbReference type="SUPFAM" id="SSF53335">
    <property type="entry name" value="S-adenosyl-L-methionine-dependent methyltransferases"/>
    <property type="match status" value="1"/>
</dbReference>
<evidence type="ECO:0000256" key="3">
    <source>
        <dbReference type="ARBA" id="ARBA00022679"/>
    </source>
</evidence>
<evidence type="ECO:0000313" key="7">
    <source>
        <dbReference type="EMBL" id="MTE20323.1"/>
    </source>
</evidence>
<dbReference type="InterPro" id="IPR050390">
    <property type="entry name" value="C5-Methyltransferase"/>
</dbReference>
<gene>
    <name evidence="7" type="ORF">F0L17_14640</name>
</gene>
<evidence type="ECO:0000256" key="1">
    <source>
        <dbReference type="ARBA" id="ARBA00011975"/>
    </source>
</evidence>
<dbReference type="InterPro" id="IPR029063">
    <property type="entry name" value="SAM-dependent_MTases_sf"/>
</dbReference>
<dbReference type="AlphaFoldDB" id="A0A6G2BE36"/>
<keyword evidence="5" id="KW-0680">Restriction system</keyword>
<dbReference type="PANTHER" id="PTHR10629">
    <property type="entry name" value="CYTOSINE-SPECIFIC METHYLTRANSFERASE"/>
    <property type="match status" value="1"/>
</dbReference>
<keyword evidence="4 6" id="KW-0949">S-adenosyl-L-methionine</keyword>
<dbReference type="GO" id="GO:0003677">
    <property type="term" value="F:DNA binding"/>
    <property type="evidence" value="ECO:0007669"/>
    <property type="project" value="TreeGrafter"/>
</dbReference>
<feature type="active site" evidence="6">
    <location>
        <position position="69"/>
    </location>
</feature>
<dbReference type="EC" id="2.1.1.37" evidence="1"/>
<keyword evidence="8" id="KW-1185">Reference proteome</keyword>
<dbReference type="GO" id="GO:0003886">
    <property type="term" value="F:DNA (cytosine-5-)-methyltransferase activity"/>
    <property type="evidence" value="ECO:0007669"/>
    <property type="project" value="UniProtKB-EC"/>
</dbReference>
<accession>A0A6G2BE36</accession>
<comment type="similarity">
    <text evidence="6">Belongs to the class I-like SAM-binding methyltransferase superfamily. C5-methyltransferase family.</text>
</comment>
<dbReference type="RefSeq" id="WP_155071432.1">
    <property type="nucleotide sequence ID" value="NZ_WIXO01000001.1"/>
</dbReference>
<reference evidence="7 8" key="1">
    <citation type="submission" date="2019-11" db="EMBL/GenBank/DDBJ databases">
        <authorList>
            <person name="Yuan L."/>
        </authorList>
    </citation>
    <scope>NUCLEOTIDE SEQUENCE [LARGE SCALE GENOMIC DNA]</scope>
    <source>
        <strain evidence="7 8">TRM43335</strain>
    </source>
</reference>
<dbReference type="GO" id="GO:0032259">
    <property type="term" value="P:methylation"/>
    <property type="evidence" value="ECO:0007669"/>
    <property type="project" value="UniProtKB-KW"/>
</dbReference>
<keyword evidence="3 6" id="KW-0808">Transferase</keyword>
<dbReference type="Gene3D" id="3.40.50.150">
    <property type="entry name" value="Vaccinia Virus protein VP39"/>
    <property type="match status" value="1"/>
</dbReference>
<evidence type="ECO:0000256" key="5">
    <source>
        <dbReference type="ARBA" id="ARBA00022747"/>
    </source>
</evidence>
<sequence length="362" mass="39310">MILDLFAGPGGWDEAARRLGLRPVGLEWDAAACATRATAGHLTVRCDVAQYPTGPLTGRVRGAIGSPPCQTFSASGKRDGLTDLAAVHRAVHDLAHDRDTRAAIRETVRDERSLLAAEPMRFLQALRPEWVALEQVPDVLPLWRQYAAVLRSWGYSAWAGILNAADYGVPQTRRRAILIASRTRSVAPPEPTHAEHPGLDLFGTTRPAWVTMAQALELPAGMRVNTRGERRTAGGNEFPCDRPSWALTEKARSWWVLRQSKRANATVRRLDQPAGTLVAGHARHDYQWVKVDGRGDLERRPLLLAEAAVLQGFPASYPFQGSESRRFLQIANAVPPLLAAHVLAAAMGLPVPAAAPAEGVAA</sequence>
<dbReference type="PANTHER" id="PTHR10629:SF52">
    <property type="entry name" value="DNA (CYTOSINE-5)-METHYLTRANSFERASE 1"/>
    <property type="match status" value="1"/>
</dbReference>
<dbReference type="InterPro" id="IPR001525">
    <property type="entry name" value="C5_MeTfrase"/>
</dbReference>
<dbReference type="OrthoDB" id="9813719at2"/>
<evidence type="ECO:0000256" key="6">
    <source>
        <dbReference type="PROSITE-ProRule" id="PRU01016"/>
    </source>
</evidence>
<dbReference type="PROSITE" id="PS51679">
    <property type="entry name" value="SAM_MT_C5"/>
    <property type="match status" value="1"/>
</dbReference>
<organism evidence="7 8">
    <name type="scientific">Streptomyces taklimakanensis</name>
    <dbReference type="NCBI Taxonomy" id="2569853"/>
    <lineage>
        <taxon>Bacteria</taxon>
        <taxon>Bacillati</taxon>
        <taxon>Actinomycetota</taxon>
        <taxon>Actinomycetes</taxon>
        <taxon>Kitasatosporales</taxon>
        <taxon>Streptomycetaceae</taxon>
        <taxon>Streptomyces</taxon>
    </lineage>
</organism>
<dbReference type="PRINTS" id="PR00105">
    <property type="entry name" value="C5METTRFRASE"/>
</dbReference>
<dbReference type="Gene3D" id="3.90.120.10">
    <property type="entry name" value="DNA Methylase, subunit A, domain 2"/>
    <property type="match status" value="1"/>
</dbReference>
<evidence type="ECO:0000256" key="4">
    <source>
        <dbReference type="ARBA" id="ARBA00022691"/>
    </source>
</evidence>
<name>A0A6G2BE36_9ACTN</name>
<evidence type="ECO:0000256" key="2">
    <source>
        <dbReference type="ARBA" id="ARBA00022603"/>
    </source>
</evidence>
<dbReference type="GO" id="GO:0009307">
    <property type="term" value="P:DNA restriction-modification system"/>
    <property type="evidence" value="ECO:0007669"/>
    <property type="project" value="UniProtKB-KW"/>
</dbReference>
<dbReference type="EMBL" id="WIXO01000001">
    <property type="protein sequence ID" value="MTE20323.1"/>
    <property type="molecule type" value="Genomic_DNA"/>
</dbReference>
<protein>
    <recommendedName>
        <fullName evidence="1">DNA (cytosine-5-)-methyltransferase</fullName>
        <ecNumber evidence="1">2.1.1.37</ecNumber>
    </recommendedName>
</protein>
<proteinExistence type="inferred from homology"/>
<dbReference type="Pfam" id="PF00145">
    <property type="entry name" value="DNA_methylase"/>
    <property type="match status" value="2"/>
</dbReference>
<comment type="caution">
    <text evidence="7">The sequence shown here is derived from an EMBL/GenBank/DDBJ whole genome shotgun (WGS) entry which is preliminary data.</text>
</comment>
<dbReference type="GO" id="GO:0044027">
    <property type="term" value="P:negative regulation of gene expression via chromosomal CpG island methylation"/>
    <property type="evidence" value="ECO:0007669"/>
    <property type="project" value="TreeGrafter"/>
</dbReference>
<dbReference type="Proteomes" id="UP000473014">
    <property type="component" value="Unassembled WGS sequence"/>
</dbReference>
<keyword evidence="2 6" id="KW-0489">Methyltransferase</keyword>